<dbReference type="EMBL" id="BPVZ01000397">
    <property type="protein sequence ID" value="GKV50792.1"/>
    <property type="molecule type" value="Genomic_DNA"/>
</dbReference>
<proteinExistence type="predicted"/>
<dbReference type="AlphaFoldDB" id="A0AAV5MMR4"/>
<reference evidence="1 2" key="1">
    <citation type="journal article" date="2021" name="Commun. Biol.">
        <title>The genome of Shorea leprosula (Dipterocarpaceae) highlights the ecological relevance of drought in aseasonal tropical rainforests.</title>
        <authorList>
            <person name="Ng K.K.S."/>
            <person name="Kobayashi M.J."/>
            <person name="Fawcett J.A."/>
            <person name="Hatakeyama M."/>
            <person name="Paape T."/>
            <person name="Ng C.H."/>
            <person name="Ang C.C."/>
            <person name="Tnah L.H."/>
            <person name="Lee C.T."/>
            <person name="Nishiyama T."/>
            <person name="Sese J."/>
            <person name="O'Brien M.J."/>
            <person name="Copetti D."/>
            <person name="Mohd Noor M.I."/>
            <person name="Ong R.C."/>
            <person name="Putra M."/>
            <person name="Sireger I.Z."/>
            <person name="Indrioko S."/>
            <person name="Kosugi Y."/>
            <person name="Izuno A."/>
            <person name="Isagi Y."/>
            <person name="Lee S.L."/>
            <person name="Shimizu K.K."/>
        </authorList>
    </citation>
    <scope>NUCLEOTIDE SEQUENCE [LARGE SCALE GENOMIC DNA]</scope>
    <source>
        <strain evidence="1">214</strain>
    </source>
</reference>
<dbReference type="Proteomes" id="UP001054252">
    <property type="component" value="Unassembled WGS sequence"/>
</dbReference>
<sequence length="34" mass="4048">MADEKSVLLYQKKRNIATERKLKKEQEEAEKLAK</sequence>
<comment type="caution">
    <text evidence="1">The sequence shown here is derived from an EMBL/GenBank/DDBJ whole genome shotgun (WGS) entry which is preliminary data.</text>
</comment>
<organism evidence="1 2">
    <name type="scientific">Rubroshorea leprosula</name>
    <dbReference type="NCBI Taxonomy" id="152421"/>
    <lineage>
        <taxon>Eukaryota</taxon>
        <taxon>Viridiplantae</taxon>
        <taxon>Streptophyta</taxon>
        <taxon>Embryophyta</taxon>
        <taxon>Tracheophyta</taxon>
        <taxon>Spermatophyta</taxon>
        <taxon>Magnoliopsida</taxon>
        <taxon>eudicotyledons</taxon>
        <taxon>Gunneridae</taxon>
        <taxon>Pentapetalae</taxon>
        <taxon>rosids</taxon>
        <taxon>malvids</taxon>
        <taxon>Malvales</taxon>
        <taxon>Dipterocarpaceae</taxon>
        <taxon>Rubroshorea</taxon>
    </lineage>
</organism>
<accession>A0AAV5MMR4</accession>
<keyword evidence="2" id="KW-1185">Reference proteome</keyword>
<evidence type="ECO:0000313" key="1">
    <source>
        <dbReference type="EMBL" id="GKV50792.1"/>
    </source>
</evidence>
<evidence type="ECO:0000313" key="2">
    <source>
        <dbReference type="Proteomes" id="UP001054252"/>
    </source>
</evidence>
<protein>
    <submittedName>
        <fullName evidence="1">Uncharacterized protein</fullName>
    </submittedName>
</protein>
<name>A0AAV5MMR4_9ROSI</name>
<gene>
    <name evidence="1" type="ORF">SLEP1_g57486</name>
</gene>